<accession>A0A9E2F5I3</accession>
<reference evidence="1 2" key="1">
    <citation type="journal article" date="2021" name="bioRxiv">
        <title>Unique metabolic strategies in Hadean analogues reveal hints for primordial physiology.</title>
        <authorList>
            <person name="Nobu M.K."/>
            <person name="Nakai R."/>
            <person name="Tamazawa S."/>
            <person name="Mori H."/>
            <person name="Toyoda A."/>
            <person name="Ijiri A."/>
            <person name="Suzuki S."/>
            <person name="Kurokawa K."/>
            <person name="Kamagata Y."/>
            <person name="Tamaki H."/>
        </authorList>
    </citation>
    <scope>NUCLEOTIDE SEQUENCE [LARGE SCALE GENOMIC DNA]</scope>
    <source>
        <strain evidence="1">BS525</strain>
    </source>
</reference>
<sequence length="59" mass="6819">MRAIPKLYKHMGLPLPLALRLRKVSDKVGQPETAIILKAIDRELKRVEEQLEKEVIIDD</sequence>
<name>A0A9E2F5I3_PSYF1</name>
<evidence type="ECO:0000313" key="2">
    <source>
        <dbReference type="Proteomes" id="UP000811545"/>
    </source>
</evidence>
<dbReference type="AlphaFoldDB" id="A0A9E2F5I3"/>
<proteinExistence type="predicted"/>
<dbReference type="EMBL" id="QLTW01000384">
    <property type="protein sequence ID" value="MBT9146216.1"/>
    <property type="molecule type" value="Genomic_DNA"/>
</dbReference>
<evidence type="ECO:0000313" key="1">
    <source>
        <dbReference type="EMBL" id="MBT9146216.1"/>
    </source>
</evidence>
<comment type="caution">
    <text evidence="1">The sequence shown here is derived from an EMBL/GenBank/DDBJ whole genome shotgun (WGS) entry which is preliminary data.</text>
</comment>
<protein>
    <submittedName>
        <fullName evidence="1">Uncharacterized protein</fullName>
    </submittedName>
</protein>
<gene>
    <name evidence="1" type="ORF">DDT42_02098</name>
</gene>
<organism evidence="1 2">
    <name type="scientific">Psychracetigena formicireducens</name>
    <dbReference type="NCBI Taxonomy" id="2986056"/>
    <lineage>
        <taxon>Bacteria</taxon>
        <taxon>Bacillati</taxon>
        <taxon>Candidatus Lithacetigenota</taxon>
        <taxon>Candidatus Psychracetigena</taxon>
    </lineage>
</organism>
<dbReference type="Proteomes" id="UP000811545">
    <property type="component" value="Unassembled WGS sequence"/>
</dbReference>